<dbReference type="AlphaFoldDB" id="A0A371DEH9"/>
<evidence type="ECO:0000313" key="1">
    <source>
        <dbReference type="EMBL" id="RDX50954.1"/>
    </source>
</evidence>
<proteinExistence type="predicted"/>
<sequence>MPPEPLPLTSAKPLLHAGMTNSAVYKRTAPPTDAGFTFVPLAAVEYDPSAASHVQTFPVDDQVVDSGIDIGLVVLDVISNWGSNTTSLCRGHREK</sequence>
<keyword evidence="2" id="KW-1185">Reference proteome</keyword>
<reference evidence="1 2" key="1">
    <citation type="journal article" date="2018" name="Biotechnol. Biofuels">
        <title>Integrative visual omics of the white-rot fungus Polyporus brumalis exposes the biotechnological potential of its oxidative enzymes for delignifying raw plant biomass.</title>
        <authorList>
            <person name="Miyauchi S."/>
            <person name="Rancon A."/>
            <person name="Drula E."/>
            <person name="Hage H."/>
            <person name="Chaduli D."/>
            <person name="Favel A."/>
            <person name="Grisel S."/>
            <person name="Henrissat B."/>
            <person name="Herpoel-Gimbert I."/>
            <person name="Ruiz-Duenas F.J."/>
            <person name="Chevret D."/>
            <person name="Hainaut M."/>
            <person name="Lin J."/>
            <person name="Wang M."/>
            <person name="Pangilinan J."/>
            <person name="Lipzen A."/>
            <person name="Lesage-Meessen L."/>
            <person name="Navarro D."/>
            <person name="Riley R."/>
            <person name="Grigoriev I.V."/>
            <person name="Zhou S."/>
            <person name="Raouche S."/>
            <person name="Rosso M.N."/>
        </authorList>
    </citation>
    <scope>NUCLEOTIDE SEQUENCE [LARGE SCALE GENOMIC DNA]</scope>
    <source>
        <strain evidence="1 2">BRFM 1820</strain>
    </source>
</reference>
<accession>A0A371DEH9</accession>
<gene>
    <name evidence="1" type="ORF">OH76DRAFT_1482001</name>
</gene>
<organism evidence="1 2">
    <name type="scientific">Lentinus brumalis</name>
    <dbReference type="NCBI Taxonomy" id="2498619"/>
    <lineage>
        <taxon>Eukaryota</taxon>
        <taxon>Fungi</taxon>
        <taxon>Dikarya</taxon>
        <taxon>Basidiomycota</taxon>
        <taxon>Agaricomycotina</taxon>
        <taxon>Agaricomycetes</taxon>
        <taxon>Polyporales</taxon>
        <taxon>Polyporaceae</taxon>
        <taxon>Lentinus</taxon>
    </lineage>
</organism>
<dbReference type="Proteomes" id="UP000256964">
    <property type="component" value="Unassembled WGS sequence"/>
</dbReference>
<dbReference type="OrthoDB" id="342281at2759"/>
<dbReference type="EMBL" id="KZ857397">
    <property type="protein sequence ID" value="RDX50954.1"/>
    <property type="molecule type" value="Genomic_DNA"/>
</dbReference>
<evidence type="ECO:0000313" key="2">
    <source>
        <dbReference type="Proteomes" id="UP000256964"/>
    </source>
</evidence>
<name>A0A371DEH9_9APHY</name>
<protein>
    <submittedName>
        <fullName evidence="1">Uncharacterized protein</fullName>
    </submittedName>
</protein>
<dbReference type="Gene3D" id="2.60.120.260">
    <property type="entry name" value="Galactose-binding domain-like"/>
    <property type="match status" value="1"/>
</dbReference>